<feature type="transmembrane region" description="Helical" evidence="11">
    <location>
        <begin position="21"/>
        <end position="47"/>
    </location>
</feature>
<keyword evidence="5 11" id="KW-0812">Transmembrane</keyword>
<keyword evidence="7 11" id="KW-1133">Transmembrane helix</keyword>
<dbReference type="GO" id="GO:0006493">
    <property type="term" value="P:protein O-linked glycosylation"/>
    <property type="evidence" value="ECO:0007669"/>
    <property type="project" value="TreeGrafter"/>
</dbReference>
<evidence type="ECO:0000313" key="13">
    <source>
        <dbReference type="RefSeq" id="XP_025405832.1"/>
    </source>
</evidence>
<dbReference type="InterPro" id="IPR002659">
    <property type="entry name" value="Glyco_trans_31"/>
</dbReference>
<dbReference type="FunFam" id="3.90.550.50:FF:000001">
    <property type="entry name" value="Hexosyltransferase"/>
    <property type="match status" value="1"/>
</dbReference>
<organism evidence="12 13">
    <name type="scientific">Sipha flava</name>
    <name type="common">yellow sugarcane aphid</name>
    <dbReference type="NCBI Taxonomy" id="143950"/>
    <lineage>
        <taxon>Eukaryota</taxon>
        <taxon>Metazoa</taxon>
        <taxon>Ecdysozoa</taxon>
        <taxon>Arthropoda</taxon>
        <taxon>Hexapoda</taxon>
        <taxon>Insecta</taxon>
        <taxon>Pterygota</taxon>
        <taxon>Neoptera</taxon>
        <taxon>Paraneoptera</taxon>
        <taxon>Hemiptera</taxon>
        <taxon>Sternorrhyncha</taxon>
        <taxon>Aphidomorpha</taxon>
        <taxon>Aphidoidea</taxon>
        <taxon>Aphididae</taxon>
        <taxon>Sipha</taxon>
    </lineage>
</organism>
<evidence type="ECO:0000256" key="8">
    <source>
        <dbReference type="ARBA" id="ARBA00023034"/>
    </source>
</evidence>
<evidence type="ECO:0000256" key="1">
    <source>
        <dbReference type="ARBA" id="ARBA00004323"/>
    </source>
</evidence>
<keyword evidence="12" id="KW-1185">Reference proteome</keyword>
<dbReference type="PANTHER" id="PTHR11214:SF376">
    <property type="entry name" value="HEXOSYLTRANSFERASE"/>
    <property type="match status" value="1"/>
</dbReference>
<accession>A0A8B8F687</accession>
<dbReference type="GO" id="GO:0016758">
    <property type="term" value="F:hexosyltransferase activity"/>
    <property type="evidence" value="ECO:0007669"/>
    <property type="project" value="InterPro"/>
</dbReference>
<name>A0A8B8F687_9HEMI</name>
<keyword evidence="3 11" id="KW-0328">Glycosyltransferase</keyword>
<keyword evidence="6 11" id="KW-0735">Signal-anchor</keyword>
<keyword evidence="4" id="KW-0808">Transferase</keyword>
<reference evidence="13" key="1">
    <citation type="submission" date="2025-08" db="UniProtKB">
        <authorList>
            <consortium name="RefSeq"/>
        </authorList>
    </citation>
    <scope>IDENTIFICATION</scope>
    <source>
        <tissue evidence="13">Whole body</tissue>
    </source>
</reference>
<dbReference type="GO" id="GO:0000139">
    <property type="term" value="C:Golgi membrane"/>
    <property type="evidence" value="ECO:0007669"/>
    <property type="project" value="UniProtKB-SubCell"/>
</dbReference>
<evidence type="ECO:0000313" key="12">
    <source>
        <dbReference type="Proteomes" id="UP000694846"/>
    </source>
</evidence>
<keyword evidence="8 11" id="KW-0333">Golgi apparatus</keyword>
<keyword evidence="9 11" id="KW-0472">Membrane</keyword>
<evidence type="ECO:0000256" key="5">
    <source>
        <dbReference type="ARBA" id="ARBA00022692"/>
    </source>
</evidence>
<keyword evidence="10" id="KW-0325">Glycoprotein</keyword>
<evidence type="ECO:0000256" key="11">
    <source>
        <dbReference type="RuleBase" id="RU363063"/>
    </source>
</evidence>
<protein>
    <recommendedName>
        <fullName evidence="11">Hexosyltransferase</fullName>
        <ecNumber evidence="11">2.4.1.-</ecNumber>
    </recommendedName>
</protein>
<evidence type="ECO:0000256" key="7">
    <source>
        <dbReference type="ARBA" id="ARBA00022989"/>
    </source>
</evidence>
<dbReference type="GeneID" id="112680055"/>
<dbReference type="Pfam" id="PF01762">
    <property type="entry name" value="Galactosyl_T"/>
    <property type="match status" value="1"/>
</dbReference>
<dbReference type="PANTHER" id="PTHR11214">
    <property type="entry name" value="BETA-1,3-N-ACETYLGLUCOSAMINYLTRANSFERASE"/>
    <property type="match status" value="1"/>
</dbReference>
<evidence type="ECO:0000256" key="9">
    <source>
        <dbReference type="ARBA" id="ARBA00023136"/>
    </source>
</evidence>
<gene>
    <name evidence="13" type="primary">LOC112680055</name>
</gene>
<evidence type="ECO:0000256" key="4">
    <source>
        <dbReference type="ARBA" id="ARBA00022679"/>
    </source>
</evidence>
<dbReference type="RefSeq" id="XP_025405832.1">
    <property type="nucleotide sequence ID" value="XM_025550047.1"/>
</dbReference>
<dbReference type="AlphaFoldDB" id="A0A8B8F687"/>
<evidence type="ECO:0000256" key="10">
    <source>
        <dbReference type="ARBA" id="ARBA00023180"/>
    </source>
</evidence>
<evidence type="ECO:0000256" key="3">
    <source>
        <dbReference type="ARBA" id="ARBA00022676"/>
    </source>
</evidence>
<dbReference type="OrthoDB" id="115198at2759"/>
<dbReference type="EC" id="2.4.1.-" evidence="11"/>
<evidence type="ECO:0000256" key="6">
    <source>
        <dbReference type="ARBA" id="ARBA00022968"/>
    </source>
</evidence>
<comment type="subcellular location">
    <subcellularLocation>
        <location evidence="1 11">Golgi apparatus membrane</location>
        <topology evidence="1 11">Single-pass type II membrane protein</topology>
    </subcellularLocation>
</comment>
<dbReference type="Gene3D" id="3.90.550.50">
    <property type="match status" value="1"/>
</dbReference>
<sequence>MIMTKIIYLFKKKQLTIRRNAMIGRLYSLIISLGGLTLITFSLWSVWSKIVSVNESHTGHVEYYRILTTENVTSKPFEVHTLSNADLHSLIDLPSFNFKINKEVCNSTSHLIVALVHTAPSHHVKRQAIRDTWAKMIPTYFFMGLPDSNVTQNQVILENQMYNDIVQGDFMDCYRNLTYKHVMVLKWTLYYCRCARYLLKTDDDTFVNAPYLLEILNHRLSPLGARNLLMCQLSLSSVVKRSFRSRWRVSYSEYPNRWYPTYCYGWAIIYSPDVIYKLYTEAQVTPYFWIDDVHITGTIAVKQNITPTNLGELVVEEYNLLNDKNISHKFTFCLLTNEDESMRKFWSIVTQPDDKNMVVSPSILGLT</sequence>
<dbReference type="Proteomes" id="UP000694846">
    <property type="component" value="Unplaced"/>
</dbReference>
<evidence type="ECO:0000256" key="2">
    <source>
        <dbReference type="ARBA" id="ARBA00008661"/>
    </source>
</evidence>
<proteinExistence type="inferred from homology"/>
<comment type="similarity">
    <text evidence="2 11">Belongs to the glycosyltransferase 31 family.</text>
</comment>